<dbReference type="Pfam" id="PF13365">
    <property type="entry name" value="Trypsin_2"/>
    <property type="match status" value="1"/>
</dbReference>
<dbReference type="InterPro" id="IPR043504">
    <property type="entry name" value="Peptidase_S1_PA_chymotrypsin"/>
</dbReference>
<dbReference type="InterPro" id="IPR009003">
    <property type="entry name" value="Peptidase_S1_PA"/>
</dbReference>
<dbReference type="Gene3D" id="2.30.42.10">
    <property type="match status" value="1"/>
</dbReference>
<dbReference type="GO" id="GO:0004252">
    <property type="term" value="F:serine-type endopeptidase activity"/>
    <property type="evidence" value="ECO:0007669"/>
    <property type="project" value="InterPro"/>
</dbReference>
<dbReference type="AlphaFoldDB" id="A0A679J2Z0"/>
<dbReference type="Gene3D" id="2.40.10.10">
    <property type="entry name" value="Trypsin-like serine proteases"/>
    <property type="match status" value="2"/>
</dbReference>
<dbReference type="PRINTS" id="PR00834">
    <property type="entry name" value="PROTEASES2C"/>
</dbReference>
<gene>
    <name evidence="5" type="primary">hhoB</name>
    <name evidence="5" type="ORF">VVAX_03870</name>
</gene>
<organism evidence="5">
    <name type="scientific">Variovorax paradoxus</name>
    <dbReference type="NCBI Taxonomy" id="34073"/>
    <lineage>
        <taxon>Bacteria</taxon>
        <taxon>Pseudomonadati</taxon>
        <taxon>Pseudomonadota</taxon>
        <taxon>Betaproteobacteria</taxon>
        <taxon>Burkholderiales</taxon>
        <taxon>Comamonadaceae</taxon>
        <taxon>Variovorax</taxon>
    </lineage>
</organism>
<evidence type="ECO:0000256" key="2">
    <source>
        <dbReference type="ARBA" id="ARBA00022670"/>
    </source>
</evidence>
<name>A0A679J2Z0_VARPD</name>
<dbReference type="PROSITE" id="PS50106">
    <property type="entry name" value="PDZ"/>
    <property type="match status" value="1"/>
</dbReference>
<evidence type="ECO:0000313" key="5">
    <source>
        <dbReference type="EMBL" id="CAA2106701.1"/>
    </source>
</evidence>
<dbReference type="InterPro" id="IPR036034">
    <property type="entry name" value="PDZ_sf"/>
</dbReference>
<proteinExistence type="inferred from homology"/>
<dbReference type="SMART" id="SM00228">
    <property type="entry name" value="PDZ"/>
    <property type="match status" value="1"/>
</dbReference>
<feature type="domain" description="PDZ" evidence="4">
    <location>
        <begin position="248"/>
        <end position="283"/>
    </location>
</feature>
<dbReference type="PANTHER" id="PTHR43343">
    <property type="entry name" value="PEPTIDASE S12"/>
    <property type="match status" value="1"/>
</dbReference>
<dbReference type="PANTHER" id="PTHR43343:SF3">
    <property type="entry name" value="PROTEASE DO-LIKE 8, CHLOROPLASTIC"/>
    <property type="match status" value="1"/>
</dbReference>
<dbReference type="InterPro" id="IPR001478">
    <property type="entry name" value="PDZ"/>
</dbReference>
<comment type="similarity">
    <text evidence="1">Belongs to the peptidase S1C family.</text>
</comment>
<dbReference type="SUPFAM" id="SSF50156">
    <property type="entry name" value="PDZ domain-like"/>
    <property type="match status" value="1"/>
</dbReference>
<dbReference type="Pfam" id="PF17820">
    <property type="entry name" value="PDZ_6"/>
    <property type="match status" value="1"/>
</dbReference>
<evidence type="ECO:0000259" key="4">
    <source>
        <dbReference type="PROSITE" id="PS50106"/>
    </source>
</evidence>
<evidence type="ECO:0000256" key="3">
    <source>
        <dbReference type="ARBA" id="ARBA00022801"/>
    </source>
</evidence>
<dbReference type="InterPro" id="IPR041489">
    <property type="entry name" value="PDZ_6"/>
</dbReference>
<reference evidence="5" key="1">
    <citation type="submission" date="2019-12" db="EMBL/GenBank/DDBJ databases">
        <authorList>
            <person name="Cremers G."/>
        </authorList>
    </citation>
    <scope>NUCLEOTIDE SEQUENCE</scope>
    <source>
        <strain evidence="5">Vvax</strain>
    </source>
</reference>
<keyword evidence="2 5" id="KW-0645">Protease</keyword>
<keyword evidence="3" id="KW-0378">Hydrolase</keyword>
<sequence length="321" mass="33008">MGARDEFLLDSYSSTVTQVAHTASAAVAHIKVRKAGQRGNGPARDTHGSGSGFLFTPDGFTLTNAHVVEGASELRAAFADGTEGVARLVGQDASTDIAVLRIESHPAAFLPLGSSAALQPGQLAVAVGNPLGFDFTVTAGIVSALGRSLPSRGGRMIEDVIQTDVALNPGNSGGPLLDSAANVIGVNTAVIPSAQGLSFAVAIDTARWVAGELMRHGAVRRGKLGVQCAAVALPRRWVRENDWPVATGVRVVEVVAGSVAARDGLRSGDILVGCDGTPLAQLSDLLKRLAGEGYGRPLLLKLLRPVAGTLTPFYLTVRPAG</sequence>
<dbReference type="SUPFAM" id="SSF50494">
    <property type="entry name" value="Trypsin-like serine proteases"/>
    <property type="match status" value="1"/>
</dbReference>
<dbReference type="InterPro" id="IPR001940">
    <property type="entry name" value="Peptidase_S1C"/>
</dbReference>
<dbReference type="GO" id="GO:0006508">
    <property type="term" value="P:proteolysis"/>
    <property type="evidence" value="ECO:0007669"/>
    <property type="project" value="UniProtKB-KW"/>
</dbReference>
<dbReference type="InterPro" id="IPR051201">
    <property type="entry name" value="Chloro_Bact_Ser_Proteases"/>
</dbReference>
<dbReference type="RefSeq" id="WP_339091435.1">
    <property type="nucleotide sequence ID" value="NZ_LR743507.1"/>
</dbReference>
<evidence type="ECO:0000256" key="1">
    <source>
        <dbReference type="ARBA" id="ARBA00010541"/>
    </source>
</evidence>
<accession>A0A679J2Z0</accession>
<dbReference type="EMBL" id="LR743507">
    <property type="protein sequence ID" value="CAA2106701.1"/>
    <property type="molecule type" value="Genomic_DNA"/>
</dbReference>
<protein>
    <submittedName>
        <fullName evidence="5">Serine protease HhoB</fullName>
    </submittedName>
</protein>